<dbReference type="InterPro" id="IPR016135">
    <property type="entry name" value="UBQ-conjugating_enzyme/RWD"/>
</dbReference>
<name>A0A1X7RXW6_ZYMT9</name>
<dbReference type="AlphaFoldDB" id="A0A1X7RXW6"/>
<dbReference type="PANTHER" id="PTHR15955:SF8">
    <property type="entry name" value="RWD DOMAIN-CONTAINING PROTEIN 2B-RELATED"/>
    <property type="match status" value="1"/>
</dbReference>
<organism evidence="1 2">
    <name type="scientific">Zymoseptoria tritici (strain ST99CH_3D7)</name>
    <dbReference type="NCBI Taxonomy" id="1276538"/>
    <lineage>
        <taxon>Eukaryota</taxon>
        <taxon>Fungi</taxon>
        <taxon>Dikarya</taxon>
        <taxon>Ascomycota</taxon>
        <taxon>Pezizomycotina</taxon>
        <taxon>Dothideomycetes</taxon>
        <taxon>Dothideomycetidae</taxon>
        <taxon>Mycosphaerellales</taxon>
        <taxon>Mycosphaerellaceae</taxon>
        <taxon>Zymoseptoria</taxon>
    </lineage>
</organism>
<sequence length="237" mass="26117">MDATPSSRLETEISLLESMYPDQLHWTANSRELTYTTSTSSTFTVRLPDTYLSTSLPSVLLASTHRSDVRDTLQRSINETCQVGEECLDAVIALFDELSSSPTEPGPSSKLTATTEEKPGCLTVIIWLHHLLAQSKRKLALHPTSQSQHISGLTKPGYPGVMMFSGERRAVKEHVAELKGQKWAAFQVRLEEEGGEGEEWAFEHGSGIRECESMGEVIKGVVGEERREVVCGVLGIK</sequence>
<dbReference type="STRING" id="1276538.A0A1X7RXW6"/>
<dbReference type="SUPFAM" id="SSF54495">
    <property type="entry name" value="UBC-like"/>
    <property type="match status" value="1"/>
</dbReference>
<keyword evidence="2" id="KW-1185">Reference proteome</keyword>
<gene>
    <name evidence="1" type="ORF">ZT3D7_G7194</name>
</gene>
<dbReference type="EMBL" id="LT853697">
    <property type="protein sequence ID" value="SMQ52041.1"/>
    <property type="molecule type" value="Genomic_DNA"/>
</dbReference>
<dbReference type="InterPro" id="IPR017359">
    <property type="entry name" value="Phi-like"/>
</dbReference>
<protein>
    <recommendedName>
        <fullName evidence="3">RWD domain-containing protein</fullName>
    </recommendedName>
</protein>
<evidence type="ECO:0000313" key="2">
    <source>
        <dbReference type="Proteomes" id="UP000215127"/>
    </source>
</evidence>
<evidence type="ECO:0000313" key="1">
    <source>
        <dbReference type="EMBL" id="SMQ52041.1"/>
    </source>
</evidence>
<accession>A0A1X7RXW6</accession>
<dbReference type="PANTHER" id="PTHR15955">
    <property type="entry name" value="RWD DOMAIN CONTAINING PROTEIN 2"/>
    <property type="match status" value="1"/>
</dbReference>
<reference evidence="1 2" key="1">
    <citation type="submission" date="2016-06" db="EMBL/GenBank/DDBJ databases">
        <authorList>
            <person name="Kjaerup R.B."/>
            <person name="Dalgaard T.S."/>
            <person name="Juul-Madsen H.R."/>
        </authorList>
    </citation>
    <scope>NUCLEOTIDE SEQUENCE [LARGE SCALE GENOMIC DNA]</scope>
</reference>
<dbReference type="Proteomes" id="UP000215127">
    <property type="component" value="Chromosome 6"/>
</dbReference>
<proteinExistence type="predicted"/>
<evidence type="ECO:0008006" key="3">
    <source>
        <dbReference type="Google" id="ProtNLM"/>
    </source>
</evidence>